<dbReference type="InterPro" id="IPR043502">
    <property type="entry name" value="DNA/RNA_pol_sf"/>
</dbReference>
<dbReference type="Ensembl" id="ENSSRHT00000003020.1">
    <property type="protein sequence ID" value="ENSSRHP00000002908.1"/>
    <property type="gene ID" value="ENSSRHG00000002022.1"/>
</dbReference>
<keyword evidence="3" id="KW-1185">Reference proteome</keyword>
<dbReference type="CDD" id="cd01650">
    <property type="entry name" value="RT_nLTR_like"/>
    <property type="match status" value="1"/>
</dbReference>
<dbReference type="AlphaFoldDB" id="A0A673FPW0"/>
<sequence>MNIHFEGLDGTHPLWRLNTHMLLDQSFVEFVSNKIDFFISTNSSPEISASLFWEALKAFLRGEIISYISHKTKLNKKRRSEITQKITQLDNILAVTPSPDIYKERQSLQAEFDILSTSHAENLLLRTKSRYYEEGDKAGRLLALQLRQESTSHLIPQIRTPSGITTDPILINNHFKNYYTSLYASEQTVNSSDFDNFFSTLNIPTVNSNLVDQLEVPINIEELIQAATSLQCGKCPGPDGYPVEFYKKFMNKLAPILIEMYNESLKLLKLPQTLNQASISLILKKNKDPLECSSYRPVSLLNVDFKLLSKLLSMRLESMLPSVISPDQTGFIKSRHSFFNIRRLCNVVYNSSSPSTPEAVISLDAEKAFDRVEWGYLFYTLKKFGFGENFISWVKLLYSAPQASVRTNNTRSEYFNLHRSTRQGCPLSPLLFAIAIEPLSTALKVNPLIKGITRIGTEQKVSLYLLLFLLYISDFTESVPAVLNTLHSFSSISGYKLNLTKSEFFPLNSAAKKHPLHTLPFKIAQGRFKYLGVWITNRFQDLFKFNFDNQVQQVQKDFERWSVLPLSLAGRIKMNKMNILPKFSYLFQCIPIFLPQSFFRRLDGLISEFIWNKKTARICKALLQRPKSLGGMALPNFQYYYWAANFRVFQYWLNQLQLQCSPMWLTMEVTSCLPTTLTALLHSPINCSYSLFTKNVVVKTSLRIWRQFRRFYGLQAFSMSVPIASNFVFPPSMMDRTFSQWATYGISTFKDLYIDDVFASFQQLSDKFSMPQNNFFRYLQVRSFIRDKHPQFPSLPTTTPLDSFLEPRSIGKGMISYIYDKICSLHRS</sequence>
<dbReference type="PANTHER" id="PTHR31635">
    <property type="entry name" value="REVERSE TRANSCRIPTASE DOMAIN-CONTAINING PROTEIN-RELATED"/>
    <property type="match status" value="1"/>
</dbReference>
<dbReference type="PANTHER" id="PTHR31635:SF196">
    <property type="entry name" value="REVERSE TRANSCRIPTASE DOMAIN-CONTAINING PROTEIN-RELATED"/>
    <property type="match status" value="1"/>
</dbReference>
<proteinExistence type="predicted"/>
<evidence type="ECO:0000313" key="3">
    <source>
        <dbReference type="Proteomes" id="UP000472270"/>
    </source>
</evidence>
<organism evidence="2 3">
    <name type="scientific">Sinocyclocheilus rhinocerous</name>
    <dbReference type="NCBI Taxonomy" id="307959"/>
    <lineage>
        <taxon>Eukaryota</taxon>
        <taxon>Metazoa</taxon>
        <taxon>Chordata</taxon>
        <taxon>Craniata</taxon>
        <taxon>Vertebrata</taxon>
        <taxon>Euteleostomi</taxon>
        <taxon>Actinopterygii</taxon>
        <taxon>Neopterygii</taxon>
        <taxon>Teleostei</taxon>
        <taxon>Ostariophysi</taxon>
        <taxon>Cypriniformes</taxon>
        <taxon>Cyprinidae</taxon>
        <taxon>Cyprininae</taxon>
        <taxon>Sinocyclocheilus</taxon>
    </lineage>
</organism>
<accession>A0A673FPW0</accession>
<reference evidence="2" key="1">
    <citation type="submission" date="2025-08" db="UniProtKB">
        <authorList>
            <consortium name="Ensembl"/>
        </authorList>
    </citation>
    <scope>IDENTIFICATION</scope>
</reference>
<reference evidence="2" key="2">
    <citation type="submission" date="2025-09" db="UniProtKB">
        <authorList>
            <consortium name="Ensembl"/>
        </authorList>
    </citation>
    <scope>IDENTIFICATION</scope>
</reference>
<name>A0A673FPW0_9TELE</name>
<dbReference type="InterPro" id="IPR000477">
    <property type="entry name" value="RT_dom"/>
</dbReference>
<dbReference type="PROSITE" id="PS50878">
    <property type="entry name" value="RT_POL"/>
    <property type="match status" value="1"/>
</dbReference>
<dbReference type="SUPFAM" id="SSF56672">
    <property type="entry name" value="DNA/RNA polymerases"/>
    <property type="match status" value="1"/>
</dbReference>
<evidence type="ECO:0000313" key="2">
    <source>
        <dbReference type="Ensembl" id="ENSSRHP00000002908.1"/>
    </source>
</evidence>
<evidence type="ECO:0000259" key="1">
    <source>
        <dbReference type="PROSITE" id="PS50878"/>
    </source>
</evidence>
<feature type="domain" description="Reverse transcriptase" evidence="1">
    <location>
        <begin position="263"/>
        <end position="535"/>
    </location>
</feature>
<dbReference type="Proteomes" id="UP000472270">
    <property type="component" value="Unassembled WGS sequence"/>
</dbReference>
<dbReference type="Pfam" id="PF00078">
    <property type="entry name" value="RVT_1"/>
    <property type="match status" value="1"/>
</dbReference>
<protein>
    <recommendedName>
        <fullName evidence="1">Reverse transcriptase domain-containing protein</fullName>
    </recommendedName>
</protein>